<dbReference type="EMBL" id="HBHP01014536">
    <property type="protein sequence ID" value="CAD9762274.1"/>
    <property type="molecule type" value="Transcribed_RNA"/>
</dbReference>
<sequence length="118" mass="12016">MAPPAPPPQAPALHAPSPQAPAPQAPPPQAPAPPMTNPPPATCTPEEPFTHTRETKAPAVAANDGSRMMQQRAGQEAEGRGMDNTEEPPTLPALPVEGDEILSPPSSAEGVAGNSPSR</sequence>
<protein>
    <submittedName>
        <fullName evidence="2">Uncharacterized protein</fullName>
    </submittedName>
</protein>
<reference evidence="2" key="1">
    <citation type="submission" date="2021-01" db="EMBL/GenBank/DDBJ databases">
        <authorList>
            <person name="Corre E."/>
            <person name="Pelletier E."/>
            <person name="Niang G."/>
            <person name="Scheremetjew M."/>
            <person name="Finn R."/>
            <person name="Kale V."/>
            <person name="Holt S."/>
            <person name="Cochrane G."/>
            <person name="Meng A."/>
            <person name="Brown T."/>
            <person name="Cohen L."/>
        </authorList>
    </citation>
    <scope>NUCLEOTIDE SEQUENCE</scope>
    <source>
        <strain evidence="2">CCMP622</strain>
    </source>
</reference>
<evidence type="ECO:0000313" key="2">
    <source>
        <dbReference type="EMBL" id="CAD9762274.1"/>
    </source>
</evidence>
<accession>A0A7S2TR70</accession>
<feature type="region of interest" description="Disordered" evidence="1">
    <location>
        <begin position="1"/>
        <end position="118"/>
    </location>
</feature>
<evidence type="ECO:0000256" key="1">
    <source>
        <dbReference type="SAM" id="MobiDB-lite"/>
    </source>
</evidence>
<dbReference type="AlphaFoldDB" id="A0A7S2TR70"/>
<gene>
    <name evidence="2" type="ORF">LSP00402_LOCUS9096</name>
</gene>
<name>A0A7S2TR70_9EUKA</name>
<feature type="compositionally biased region" description="Pro residues" evidence="1">
    <location>
        <begin position="1"/>
        <end position="10"/>
    </location>
</feature>
<proteinExistence type="predicted"/>
<feature type="compositionally biased region" description="Pro residues" evidence="1">
    <location>
        <begin position="18"/>
        <end position="42"/>
    </location>
</feature>
<organism evidence="2">
    <name type="scientific">Lotharella oceanica</name>
    <dbReference type="NCBI Taxonomy" id="641309"/>
    <lineage>
        <taxon>Eukaryota</taxon>
        <taxon>Sar</taxon>
        <taxon>Rhizaria</taxon>
        <taxon>Cercozoa</taxon>
        <taxon>Chlorarachniophyceae</taxon>
        <taxon>Lotharella</taxon>
    </lineage>
</organism>